<dbReference type="EMBL" id="QTKU01000004">
    <property type="protein sequence ID" value="MBS8261893.1"/>
    <property type="molecule type" value="Genomic_DNA"/>
</dbReference>
<feature type="domain" description="AsmA" evidence="2">
    <location>
        <begin position="562"/>
        <end position="798"/>
    </location>
</feature>
<feature type="domain" description="AsmA" evidence="2">
    <location>
        <begin position="4"/>
        <end position="214"/>
    </location>
</feature>
<dbReference type="PANTHER" id="PTHR30441:SF4">
    <property type="entry name" value="PROTEIN ASMA"/>
    <property type="match status" value="1"/>
</dbReference>
<dbReference type="AlphaFoldDB" id="A0A944GTK3"/>
<dbReference type="RefSeq" id="WP_213217221.1">
    <property type="nucleotide sequence ID" value="NZ_QTKU01000004.1"/>
</dbReference>
<sequence>MRRLLIGLGGLFFLLATIVLVVPFLLPKDTIKQQVIAEVEKAVGWRLRLDGPVSLSLLPGFSLIAENIGLSGEAGADGIEFAKAGKVEFGLGWGGLFGGEIQVTGITLVEPDIFLEIGASGLTSWAPRRELTPAEEAAEILSGELSAPSTPQVQEAVEETDLAGSSDADFLKRIGIDRLDIENGTVLYHDRSTDQRHDVSDLNLTLMAPDLEGEVSLDSTFVWQEKPMGLKGTLENPLGFVAGAQIPMDLMLTVDESSLGVAGEAGMDPIWADVAITGQGPSLQRFAALLGTTLANDPGAFSVFAKVTGDEAALSLADLTASVGSLGLDGNVEANLGGDVPQVAGRVILRESNLEDLLTLAGQSLPAKGQLAGDMTFEASGDTGEAILATLDVRGSARVTGGEVSGLGLADAVGGDATADVIKDIALELDLNGLDEKANLRGGLSWRGEAFTVTGSATPAPLLDGRSAPVAVKVKGAKLSAGYEGSASGAGGLEGAVSVETVSLRDLMAWMGQPVEAGNGLQGFKASGVFSVVGDTIRFDETRFTLDETSGSASGRIKLADRPDVVAKLALNALVLDPYLDSAPGRSGGSGSAASSGSGTSAATGSGPSESGSAWSDAPIDFTGLKAADVDFAITTKEIRWDKIKIDESALDATIKNGVLDANLKTLRLYGGSGSGTVRVNGAADVPQISAQFALSDLDGYPVLRDAADFEWLEGKANIALDVTTAGRSEKAMVEGLNGTASYSFADGAIRGVNIPKLVRGLSVETLLGWQSSSAEKTDFSSLSASFDVNNGIATTSDISLVGPLVRMSGQGTTNLPAKTLDWRVEPKIVPTLEGQAPTPRKKGAEKQMAGLAVPIVVKGPWANPQIYPDIQGILEDPEAAYKQLESMGGELSKILKGGKPDEALVDAANEAISRATGGKTQIDVQKVIEGDVDDQEILKAVEDGFGLPSGLLGSFGRKKKE</sequence>
<dbReference type="InterPro" id="IPR007844">
    <property type="entry name" value="AsmA"/>
</dbReference>
<dbReference type="Proteomes" id="UP000705379">
    <property type="component" value="Unassembled WGS sequence"/>
</dbReference>
<evidence type="ECO:0000313" key="4">
    <source>
        <dbReference type="Proteomes" id="UP000705379"/>
    </source>
</evidence>
<feature type="region of interest" description="Disordered" evidence="1">
    <location>
        <begin position="586"/>
        <end position="614"/>
    </location>
</feature>
<dbReference type="Pfam" id="PF05170">
    <property type="entry name" value="AsmA"/>
    <property type="match status" value="2"/>
</dbReference>
<protein>
    <submittedName>
        <fullName evidence="3">AsmA family protein</fullName>
    </submittedName>
</protein>
<organism evidence="3 4">
    <name type="scientific">Roseibium polysiphoniae</name>
    <dbReference type="NCBI Taxonomy" id="2571221"/>
    <lineage>
        <taxon>Bacteria</taxon>
        <taxon>Pseudomonadati</taxon>
        <taxon>Pseudomonadota</taxon>
        <taxon>Alphaproteobacteria</taxon>
        <taxon>Hyphomicrobiales</taxon>
        <taxon>Stappiaceae</taxon>
        <taxon>Roseibium</taxon>
    </lineage>
</organism>
<dbReference type="GO" id="GO:0005886">
    <property type="term" value="C:plasma membrane"/>
    <property type="evidence" value="ECO:0007669"/>
    <property type="project" value="TreeGrafter"/>
</dbReference>
<reference evidence="3" key="1">
    <citation type="submission" date="2018-08" db="EMBL/GenBank/DDBJ databases">
        <authorList>
            <person name="Jin W."/>
            <person name="Wang H."/>
            <person name="Yang Y."/>
            <person name="Li M."/>
            <person name="Liu J."/>
        </authorList>
    </citation>
    <scope>NUCLEOTIDE SEQUENCE</scope>
    <source>
        <strain evidence="3">AESS21</strain>
    </source>
</reference>
<reference evidence="3" key="2">
    <citation type="journal article" date="2021" name="Microorganisms">
        <title>Bacterial Dimethylsulfoniopropionate Biosynthesis in the East China Sea.</title>
        <authorList>
            <person name="Liu J."/>
            <person name="Zhang Y."/>
            <person name="Liu J."/>
            <person name="Zhong H."/>
            <person name="Williams B.T."/>
            <person name="Zheng Y."/>
            <person name="Curson A.R.J."/>
            <person name="Sun C."/>
            <person name="Sun H."/>
            <person name="Song D."/>
            <person name="Wagner Mackenzie B."/>
            <person name="Bermejo Martinez A."/>
            <person name="Todd J.D."/>
            <person name="Zhang X.H."/>
        </authorList>
    </citation>
    <scope>NUCLEOTIDE SEQUENCE</scope>
    <source>
        <strain evidence="3">AESS21</strain>
    </source>
</reference>
<proteinExistence type="predicted"/>
<gene>
    <name evidence="3" type="ORF">DYI23_16815</name>
</gene>
<dbReference type="InterPro" id="IPR052894">
    <property type="entry name" value="AsmA-related"/>
</dbReference>
<name>A0A944GTK3_9HYPH</name>
<evidence type="ECO:0000259" key="2">
    <source>
        <dbReference type="Pfam" id="PF05170"/>
    </source>
</evidence>
<dbReference type="GO" id="GO:0090313">
    <property type="term" value="P:regulation of protein targeting to membrane"/>
    <property type="evidence" value="ECO:0007669"/>
    <property type="project" value="TreeGrafter"/>
</dbReference>
<accession>A0A944GTK3</accession>
<dbReference type="PANTHER" id="PTHR30441">
    <property type="entry name" value="DUF748 DOMAIN-CONTAINING PROTEIN"/>
    <property type="match status" value="1"/>
</dbReference>
<feature type="compositionally biased region" description="Low complexity" evidence="1">
    <location>
        <begin position="592"/>
        <end position="614"/>
    </location>
</feature>
<comment type="caution">
    <text evidence="3">The sequence shown here is derived from an EMBL/GenBank/DDBJ whole genome shotgun (WGS) entry which is preliminary data.</text>
</comment>
<evidence type="ECO:0000256" key="1">
    <source>
        <dbReference type="SAM" id="MobiDB-lite"/>
    </source>
</evidence>
<evidence type="ECO:0000313" key="3">
    <source>
        <dbReference type="EMBL" id="MBS8261893.1"/>
    </source>
</evidence>